<sequence>MAIKRIAMTGFVLLTGITQAQVKKATAKPKAEKKWINPVKLTKEERNRPYMDEVLKTRDSITPEEAERRRKNIAMGNPFKDRGYYPKIATLSKGKYLEFHDMDVVVNIGSIKYNRKTKEITEFREIDLSDPDAQPYLDTAGRWFSPDPLSEEFSSWSPYNMVLNNPISNIDPDGRQVFTDFKLLQDGTVTRVDPNDGSEKRNDDRLFATDKKGNLTNTAPVVVDKAKPSDGSIISSLAINYGLRDSNFPKGINFGRTTNAEDAANVFTFAAKNSNVEWGLDSYKVGKGVSYTVFTGHDEGLAPADFFNQSTSKFLFGIHSHKNLNKPSNHSDLNDDYSTAYYGNKMYEKATGSKNYPNYYMLYAPNNGKMQLWKYQSIPSGTPSSPSQKISTNNLGTIIRLNLKNLR</sequence>
<dbReference type="Gene3D" id="2.180.10.10">
    <property type="entry name" value="RHS repeat-associated core"/>
    <property type="match status" value="1"/>
</dbReference>
<dbReference type="InterPro" id="IPR028218">
    <property type="entry name" value="Toxin-JAB1"/>
</dbReference>
<keyword evidence="2" id="KW-1185">Reference proteome</keyword>
<name>A0A6N4XP26_9FLAO</name>
<dbReference type="Proteomes" id="UP000445309">
    <property type="component" value="Unassembled WGS sequence"/>
</dbReference>
<dbReference type="NCBIfam" id="TIGR03696">
    <property type="entry name" value="Rhs_assc_core"/>
    <property type="match status" value="1"/>
</dbReference>
<protein>
    <recommendedName>
        <fullName evidence="3">RHS repeat-associated core domain-containing protein</fullName>
    </recommendedName>
</protein>
<evidence type="ECO:0000313" key="1">
    <source>
        <dbReference type="EMBL" id="CAA7388027.1"/>
    </source>
</evidence>
<gene>
    <name evidence="1" type="ORF">CHRY9393_01876</name>
</gene>
<dbReference type="AlphaFoldDB" id="A0A6N4XP26"/>
<dbReference type="EMBL" id="CACVBY010000038">
    <property type="protein sequence ID" value="CAA7388027.1"/>
    <property type="molecule type" value="Genomic_DNA"/>
</dbReference>
<dbReference type="RefSeq" id="WP_162073054.1">
    <property type="nucleotide sequence ID" value="NZ_CACVBY010000038.1"/>
</dbReference>
<proteinExistence type="predicted"/>
<accession>A0A6N4XP26</accession>
<evidence type="ECO:0008006" key="3">
    <source>
        <dbReference type="Google" id="ProtNLM"/>
    </source>
</evidence>
<dbReference type="Pfam" id="PF15659">
    <property type="entry name" value="Toxin-JAB1"/>
    <property type="match status" value="1"/>
</dbReference>
<evidence type="ECO:0000313" key="2">
    <source>
        <dbReference type="Proteomes" id="UP000445309"/>
    </source>
</evidence>
<dbReference type="InterPro" id="IPR022385">
    <property type="entry name" value="Rhs_assc_core"/>
</dbReference>
<organism evidence="1 2">
    <name type="scientific">Chryseobacterium fistulae</name>
    <dbReference type="NCBI Taxonomy" id="2675058"/>
    <lineage>
        <taxon>Bacteria</taxon>
        <taxon>Pseudomonadati</taxon>
        <taxon>Bacteroidota</taxon>
        <taxon>Flavobacteriia</taxon>
        <taxon>Flavobacteriales</taxon>
        <taxon>Weeksellaceae</taxon>
        <taxon>Chryseobacterium group</taxon>
        <taxon>Chryseobacterium</taxon>
    </lineage>
</organism>
<reference evidence="1 2" key="1">
    <citation type="submission" date="2020-01" db="EMBL/GenBank/DDBJ databases">
        <authorList>
            <person name="Rodrigo-Torres L."/>
            <person name="Arahal R. D."/>
            <person name="Lucena T."/>
        </authorList>
    </citation>
    <scope>NUCLEOTIDE SEQUENCE [LARGE SCALE GENOMIC DNA]</scope>
    <source>
        <strain evidence="1 2">CECT 9393</strain>
    </source>
</reference>